<dbReference type="InterPro" id="IPR036097">
    <property type="entry name" value="HisK_dim/P_sf"/>
</dbReference>
<keyword evidence="7" id="KW-0812">Transmembrane</keyword>
<evidence type="ECO:0000313" key="10">
    <source>
        <dbReference type="EMBL" id="MCD1654857.1"/>
    </source>
</evidence>
<keyword evidence="5" id="KW-0808">Transferase</keyword>
<dbReference type="GO" id="GO:0016020">
    <property type="term" value="C:membrane"/>
    <property type="evidence" value="ECO:0007669"/>
    <property type="project" value="UniProtKB-SubCell"/>
</dbReference>
<dbReference type="Proteomes" id="UP001198163">
    <property type="component" value="Unassembled WGS sequence"/>
</dbReference>
<name>A0AAE3EHN9_9SPIR</name>
<dbReference type="AlphaFoldDB" id="A0AAE3EHN9"/>
<dbReference type="PROSITE" id="PS50885">
    <property type="entry name" value="HAMP"/>
    <property type="match status" value="1"/>
</dbReference>
<dbReference type="SUPFAM" id="SSF47384">
    <property type="entry name" value="Homodimeric domain of signal transducing histidine kinase"/>
    <property type="match status" value="1"/>
</dbReference>
<comment type="catalytic activity">
    <reaction evidence="1">
        <text>ATP + protein L-histidine = ADP + protein N-phospho-L-histidine.</text>
        <dbReference type="EC" id="2.7.13.3"/>
    </reaction>
</comment>
<feature type="transmembrane region" description="Helical" evidence="7">
    <location>
        <begin position="15"/>
        <end position="40"/>
    </location>
</feature>
<dbReference type="Gene3D" id="6.10.340.10">
    <property type="match status" value="1"/>
</dbReference>
<reference evidence="10" key="1">
    <citation type="submission" date="2021-08" db="EMBL/GenBank/DDBJ databases">
        <title>Comparative analyses of Brucepasteria parasyntrophica and Teretinema zuelzerae.</title>
        <authorList>
            <person name="Song Y."/>
            <person name="Brune A."/>
        </authorList>
    </citation>
    <scope>NUCLEOTIDE SEQUENCE</scope>
    <source>
        <strain evidence="10">DSM 1903</strain>
    </source>
</reference>
<dbReference type="InterPro" id="IPR003661">
    <property type="entry name" value="HisK_dim/P_dom"/>
</dbReference>
<dbReference type="SMART" id="SM00387">
    <property type="entry name" value="HATPase_c"/>
    <property type="match status" value="1"/>
</dbReference>
<dbReference type="Pfam" id="PF02518">
    <property type="entry name" value="HATPase_c"/>
    <property type="match status" value="1"/>
</dbReference>
<sequence>MINTKIAMRRLTDEIQYLTLLISSLIIIVVLVSLIGLITLNMLKSHQEQSLVTADETAAILREPLYNLDEVQAVRIGEALLSSGRISGITISSTATGLILSTKIAESSPLIPSIQKQIYYNDLELGIITLEFSDKDIRTTVMPLLLFAVIVILAVIIANTLAHRWLLTRRIAAPLKAILNGLNDIAAGNYECVIPETPYKDVNLLVSVINDMGAKIRAKNLELVEVNNSLELRVQERTVELQNSIQEFHLAQDKLIESGKLSALGHLSAGIAHELNTPLGAILSSNNLIMNYFDRLELKLAEFLIELEPHERELYQQMLEQGFKASHNLEIVRQDRQKLRQMEADLEWNEIPNQKRVAELLSDIGINQLVPDTLFLLKTERNAAILERASEAVQSRKMSEIINVAGQKASTVVSALRSYLSSEQNDENTEIDLNDNIDRILTLMNNMLKYGIKIERKYGLARTMGSADKLGQVWMNIIRNAAEAMNFRGELTITTGKKGDAVFVTFEDDGPGIPEEHIDKIFTPFFSTKKQGEGMGLGLDICKRIIENHGGTIEVQSRPGSTIFTITLHTLQEETANG</sequence>
<dbReference type="PROSITE" id="PS50109">
    <property type="entry name" value="HIS_KIN"/>
    <property type="match status" value="1"/>
</dbReference>
<evidence type="ECO:0000259" key="8">
    <source>
        <dbReference type="PROSITE" id="PS50109"/>
    </source>
</evidence>
<dbReference type="Gene3D" id="1.10.287.130">
    <property type="match status" value="1"/>
</dbReference>
<keyword evidence="11" id="KW-1185">Reference proteome</keyword>
<feature type="transmembrane region" description="Helical" evidence="7">
    <location>
        <begin position="144"/>
        <end position="166"/>
    </location>
</feature>
<evidence type="ECO:0000256" key="3">
    <source>
        <dbReference type="ARBA" id="ARBA00012438"/>
    </source>
</evidence>
<evidence type="ECO:0000256" key="5">
    <source>
        <dbReference type="ARBA" id="ARBA00022679"/>
    </source>
</evidence>
<proteinExistence type="predicted"/>
<protein>
    <recommendedName>
        <fullName evidence="3">histidine kinase</fullName>
        <ecNumber evidence="3">2.7.13.3</ecNumber>
    </recommendedName>
</protein>
<evidence type="ECO:0000256" key="4">
    <source>
        <dbReference type="ARBA" id="ARBA00022553"/>
    </source>
</evidence>
<feature type="domain" description="Histidine kinase" evidence="8">
    <location>
        <begin position="270"/>
        <end position="572"/>
    </location>
</feature>
<dbReference type="InterPro" id="IPR004358">
    <property type="entry name" value="Sig_transdc_His_kin-like_C"/>
</dbReference>
<accession>A0AAE3EHN9</accession>
<dbReference type="InterPro" id="IPR036890">
    <property type="entry name" value="HATPase_C_sf"/>
</dbReference>
<evidence type="ECO:0000256" key="2">
    <source>
        <dbReference type="ARBA" id="ARBA00004370"/>
    </source>
</evidence>
<keyword evidence="7" id="KW-1133">Transmembrane helix</keyword>
<comment type="subcellular location">
    <subcellularLocation>
        <location evidence="2">Membrane</location>
    </subcellularLocation>
</comment>
<dbReference type="GO" id="GO:0000155">
    <property type="term" value="F:phosphorelay sensor kinase activity"/>
    <property type="evidence" value="ECO:0007669"/>
    <property type="project" value="InterPro"/>
</dbReference>
<dbReference type="RefSeq" id="WP_330165596.1">
    <property type="nucleotide sequence ID" value="NZ_JAINWA010000003.1"/>
</dbReference>
<dbReference type="PANTHER" id="PTHR43065:SF48">
    <property type="entry name" value="HISTIDINE KINASE"/>
    <property type="match status" value="1"/>
</dbReference>
<keyword evidence="6" id="KW-0418">Kinase</keyword>
<dbReference type="Gene3D" id="3.30.565.10">
    <property type="entry name" value="Histidine kinase-like ATPase, C-terminal domain"/>
    <property type="match status" value="1"/>
</dbReference>
<keyword evidence="4" id="KW-0597">Phosphoprotein</keyword>
<dbReference type="PANTHER" id="PTHR43065">
    <property type="entry name" value="SENSOR HISTIDINE KINASE"/>
    <property type="match status" value="1"/>
</dbReference>
<dbReference type="SUPFAM" id="SSF55874">
    <property type="entry name" value="ATPase domain of HSP90 chaperone/DNA topoisomerase II/histidine kinase"/>
    <property type="match status" value="1"/>
</dbReference>
<dbReference type="InterPro" id="IPR003660">
    <property type="entry name" value="HAMP_dom"/>
</dbReference>
<dbReference type="PRINTS" id="PR00344">
    <property type="entry name" value="BCTRLSENSOR"/>
</dbReference>
<dbReference type="EC" id="2.7.13.3" evidence="3"/>
<gene>
    <name evidence="10" type="ORF">K7J14_09085</name>
</gene>
<dbReference type="CDD" id="cd00082">
    <property type="entry name" value="HisKA"/>
    <property type="match status" value="1"/>
</dbReference>
<feature type="domain" description="HAMP" evidence="9">
    <location>
        <begin position="169"/>
        <end position="221"/>
    </location>
</feature>
<dbReference type="EMBL" id="JAINWA010000003">
    <property type="protein sequence ID" value="MCD1654857.1"/>
    <property type="molecule type" value="Genomic_DNA"/>
</dbReference>
<organism evidence="10 11">
    <name type="scientific">Teretinema zuelzerae</name>
    <dbReference type="NCBI Taxonomy" id="156"/>
    <lineage>
        <taxon>Bacteria</taxon>
        <taxon>Pseudomonadati</taxon>
        <taxon>Spirochaetota</taxon>
        <taxon>Spirochaetia</taxon>
        <taxon>Spirochaetales</taxon>
        <taxon>Treponemataceae</taxon>
        <taxon>Teretinema</taxon>
    </lineage>
</organism>
<comment type="caution">
    <text evidence="10">The sequence shown here is derived from an EMBL/GenBank/DDBJ whole genome shotgun (WGS) entry which is preliminary data.</text>
</comment>
<evidence type="ECO:0000313" key="11">
    <source>
        <dbReference type="Proteomes" id="UP001198163"/>
    </source>
</evidence>
<evidence type="ECO:0000256" key="1">
    <source>
        <dbReference type="ARBA" id="ARBA00000085"/>
    </source>
</evidence>
<evidence type="ECO:0000259" key="9">
    <source>
        <dbReference type="PROSITE" id="PS50885"/>
    </source>
</evidence>
<keyword evidence="7" id="KW-0472">Membrane</keyword>
<dbReference type="InterPro" id="IPR003594">
    <property type="entry name" value="HATPase_dom"/>
</dbReference>
<evidence type="ECO:0000256" key="7">
    <source>
        <dbReference type="SAM" id="Phobius"/>
    </source>
</evidence>
<evidence type="ECO:0000256" key="6">
    <source>
        <dbReference type="ARBA" id="ARBA00022777"/>
    </source>
</evidence>
<dbReference type="InterPro" id="IPR005467">
    <property type="entry name" value="His_kinase_dom"/>
</dbReference>